<evidence type="ECO:0008006" key="2">
    <source>
        <dbReference type="Google" id="ProtNLM"/>
    </source>
</evidence>
<proteinExistence type="predicted"/>
<evidence type="ECO:0000313" key="1">
    <source>
        <dbReference type="EMBL" id="SAP16328.1"/>
    </source>
</evidence>
<dbReference type="AlphaFoldDB" id="A0A1M4BKY4"/>
<accession>A0A1M4BKY4</accession>
<name>A0A1M4BKY4_9ACTN</name>
<reference evidence="1" key="1">
    <citation type="submission" date="2016-04" db="EMBL/GenBank/DDBJ databases">
        <authorList>
            <person name="Evans L.H."/>
            <person name="Alamgir A."/>
            <person name="Owens N."/>
            <person name="Weber N.D."/>
            <person name="Virtaneva K."/>
            <person name="Barbian K."/>
            <person name="Babar A."/>
            <person name="Rosenke K."/>
        </authorList>
    </citation>
    <scope>NUCLEOTIDE SEQUENCE</scope>
    <source>
        <strain evidence="1">Nono1</strain>
    </source>
</reference>
<sequence>MATWRGPDGIEIDVIVLNRSPLYRVTQKLNGRRYHLAYAHDIAGIERWVDLADLVEVLPFRARR</sequence>
<protein>
    <recommendedName>
        <fullName evidence="2">Transposase</fullName>
    </recommendedName>
</protein>
<gene>
    <name evidence="1" type="ORF">BN4615_P10991</name>
</gene>
<dbReference type="RefSeq" id="WP_225267187.1">
    <property type="nucleotide sequence ID" value="NZ_CP084058.1"/>
</dbReference>
<dbReference type="EMBL" id="LT559120">
    <property type="protein sequence ID" value="SAP16328.1"/>
    <property type="molecule type" value="Genomic_DNA"/>
</dbReference>
<organism evidence="1">
    <name type="scientific">Nonomuraea gerenzanensis</name>
    <dbReference type="NCBI Taxonomy" id="93944"/>
    <lineage>
        <taxon>Bacteria</taxon>
        <taxon>Bacillati</taxon>
        <taxon>Actinomycetota</taxon>
        <taxon>Actinomycetes</taxon>
        <taxon>Streptosporangiales</taxon>
        <taxon>Streptosporangiaceae</taxon>
        <taxon>Nonomuraea</taxon>
    </lineage>
</organism>